<sequence>MRIHVNHATIYTYDPPANGAIQTLRLTPRNHDGQYVVTWRIDVSEGCQLRAHQDAFGNLTHTFALDGPIKELRVLVEGEVETQDTAGVIRGINERFPPSFFLRTTDLTTPDADLMTFAQAASGGESDRIARLHALMDAITAAIEFDADPTHVSTTAAAAFKAKRGVCQDFAHVFTTCARHIGVPARYVSGYLVGDGAEAEQRAGHQAGHAWSEAYIEGLGWIGFDAAQGQCPTEAYVRLAVGLDYLGAAPVRGNRYGGGDENLTVALKVDQSSRQVQG</sequence>
<evidence type="ECO:0000313" key="3">
    <source>
        <dbReference type="Proteomes" id="UP000198889"/>
    </source>
</evidence>
<dbReference type="Proteomes" id="UP000198889">
    <property type="component" value="Unassembled WGS sequence"/>
</dbReference>
<dbReference type="STRING" id="177413.SAMN05660859_0935"/>
<keyword evidence="3" id="KW-1185">Reference proteome</keyword>
<dbReference type="SMART" id="SM00460">
    <property type="entry name" value="TGc"/>
    <property type="match status" value="1"/>
</dbReference>
<dbReference type="EMBL" id="FMTP01000001">
    <property type="protein sequence ID" value="SCW38925.1"/>
    <property type="molecule type" value="Genomic_DNA"/>
</dbReference>
<accession>A0A1G4Q3B6</accession>
<name>A0A1G4Q3B6_9HYPH</name>
<dbReference type="PANTHER" id="PTHR33490">
    <property type="entry name" value="BLR5614 PROTEIN-RELATED"/>
    <property type="match status" value="1"/>
</dbReference>
<dbReference type="PANTHER" id="PTHR33490:SF6">
    <property type="entry name" value="SLL1049 PROTEIN"/>
    <property type="match status" value="1"/>
</dbReference>
<protein>
    <submittedName>
        <fullName evidence="2">Transglutaminase-like enzyme, putative cysteine protease</fullName>
    </submittedName>
</protein>
<feature type="domain" description="Transglutaminase-like" evidence="1">
    <location>
        <begin position="159"/>
        <end position="228"/>
    </location>
</feature>
<dbReference type="Gene3D" id="3.10.620.30">
    <property type="match status" value="1"/>
</dbReference>
<organism evidence="2 3">
    <name type="scientific">Ancylobacter rudongensis</name>
    <dbReference type="NCBI Taxonomy" id="177413"/>
    <lineage>
        <taxon>Bacteria</taxon>
        <taxon>Pseudomonadati</taxon>
        <taxon>Pseudomonadota</taxon>
        <taxon>Alphaproteobacteria</taxon>
        <taxon>Hyphomicrobiales</taxon>
        <taxon>Xanthobacteraceae</taxon>
        <taxon>Ancylobacter</taxon>
    </lineage>
</organism>
<dbReference type="AlphaFoldDB" id="A0A1G4Q3B6"/>
<evidence type="ECO:0000313" key="2">
    <source>
        <dbReference type="EMBL" id="SCW38925.1"/>
    </source>
</evidence>
<reference evidence="3" key="1">
    <citation type="submission" date="2016-10" db="EMBL/GenBank/DDBJ databases">
        <authorList>
            <person name="Varghese N."/>
            <person name="Submissions S."/>
        </authorList>
    </citation>
    <scope>NUCLEOTIDE SEQUENCE [LARGE SCALE GENOMIC DNA]</scope>
    <source>
        <strain evidence="3">CGMCC 1.1761</strain>
    </source>
</reference>
<evidence type="ECO:0000259" key="1">
    <source>
        <dbReference type="SMART" id="SM00460"/>
    </source>
</evidence>
<dbReference type="SUPFAM" id="SSF54001">
    <property type="entry name" value="Cysteine proteinases"/>
    <property type="match status" value="1"/>
</dbReference>
<dbReference type="InterPro" id="IPR002931">
    <property type="entry name" value="Transglutaminase-like"/>
</dbReference>
<dbReference type="InterPro" id="IPR013589">
    <property type="entry name" value="Bac_transglu_N"/>
</dbReference>
<dbReference type="Pfam" id="PF01841">
    <property type="entry name" value="Transglut_core"/>
    <property type="match status" value="1"/>
</dbReference>
<dbReference type="InterPro" id="IPR038765">
    <property type="entry name" value="Papain-like_cys_pep_sf"/>
</dbReference>
<dbReference type="GO" id="GO:0008233">
    <property type="term" value="F:peptidase activity"/>
    <property type="evidence" value="ECO:0007669"/>
    <property type="project" value="UniProtKB-KW"/>
</dbReference>
<dbReference type="GO" id="GO:0006508">
    <property type="term" value="P:proteolysis"/>
    <property type="evidence" value="ECO:0007669"/>
    <property type="project" value="UniProtKB-KW"/>
</dbReference>
<dbReference type="RefSeq" id="WP_091436498.1">
    <property type="nucleotide sequence ID" value="NZ_FMTP01000001.1"/>
</dbReference>
<keyword evidence="2" id="KW-0378">Hydrolase</keyword>
<proteinExistence type="predicted"/>
<dbReference type="Pfam" id="PF08379">
    <property type="entry name" value="Bact_transglu_N"/>
    <property type="match status" value="1"/>
</dbReference>
<gene>
    <name evidence="2" type="ORF">SAMN05660859_0935</name>
</gene>
<keyword evidence="2" id="KW-0645">Protease</keyword>